<dbReference type="GO" id="GO:0003676">
    <property type="term" value="F:nucleic acid binding"/>
    <property type="evidence" value="ECO:0007669"/>
    <property type="project" value="InterPro"/>
</dbReference>
<accession>A0A081A8K3</accession>
<dbReference type="InterPro" id="IPR004875">
    <property type="entry name" value="DDE_SF_endonuclease_dom"/>
</dbReference>
<protein>
    <recommendedName>
        <fullName evidence="1">DDE-1 domain-containing protein</fullName>
    </recommendedName>
</protein>
<evidence type="ECO:0000313" key="2">
    <source>
        <dbReference type="EMBL" id="ETO75214.1"/>
    </source>
</evidence>
<sequence>MLILDSLKTYKMASVRYALQEECYTQVEFIPPPPPGVTGICQPMDISVMEAFKNTNVYYKYHIEHPFPSNPQEKRALLSQIVSEAWEAIPAQVIVNGFDKAGLIPTGPRDSGARFGFLLFRSAMRHLYVKNRN</sequence>
<dbReference type="Pfam" id="PF03184">
    <property type="entry name" value="DDE_1"/>
    <property type="match status" value="1"/>
</dbReference>
<name>A0A081A8K3_PHYNI</name>
<feature type="domain" description="DDE-1" evidence="1">
    <location>
        <begin position="1"/>
        <end position="98"/>
    </location>
</feature>
<evidence type="ECO:0000313" key="3">
    <source>
        <dbReference type="Proteomes" id="UP000028582"/>
    </source>
</evidence>
<proteinExistence type="predicted"/>
<comment type="caution">
    <text evidence="2">The sequence shown here is derived from an EMBL/GenBank/DDBJ whole genome shotgun (WGS) entry which is preliminary data.</text>
</comment>
<reference evidence="2 3" key="1">
    <citation type="submission" date="2013-11" db="EMBL/GenBank/DDBJ databases">
        <title>The Genome Sequence of Phytophthora parasitica P1976.</title>
        <authorList>
            <consortium name="The Broad Institute Genomics Platform"/>
            <person name="Russ C."/>
            <person name="Tyler B."/>
            <person name="Panabieres F."/>
            <person name="Shan W."/>
            <person name="Tripathy S."/>
            <person name="Grunwald N."/>
            <person name="Machado M."/>
            <person name="Johnson C.S."/>
            <person name="Walker B."/>
            <person name="Young S."/>
            <person name="Zeng Q."/>
            <person name="Gargeya S."/>
            <person name="Fitzgerald M."/>
            <person name="Haas B."/>
            <person name="Abouelleil A."/>
            <person name="Allen A.W."/>
            <person name="Alvarado L."/>
            <person name="Arachchi H.M."/>
            <person name="Berlin A.M."/>
            <person name="Chapman S.B."/>
            <person name="Gainer-Dewar J."/>
            <person name="Goldberg J."/>
            <person name="Griggs A."/>
            <person name="Gujja S."/>
            <person name="Hansen M."/>
            <person name="Howarth C."/>
            <person name="Imamovic A."/>
            <person name="Ireland A."/>
            <person name="Larimer J."/>
            <person name="McCowan C."/>
            <person name="Murphy C."/>
            <person name="Pearson M."/>
            <person name="Poon T.W."/>
            <person name="Priest M."/>
            <person name="Roberts A."/>
            <person name="Saif S."/>
            <person name="Shea T."/>
            <person name="Sisk P."/>
            <person name="Sykes S."/>
            <person name="Wortman J."/>
            <person name="Nusbaum C."/>
            <person name="Birren B."/>
        </authorList>
    </citation>
    <scope>NUCLEOTIDE SEQUENCE [LARGE SCALE GENOMIC DNA]</scope>
    <source>
        <strain evidence="2 3">P1976</strain>
    </source>
</reference>
<dbReference type="EMBL" id="ANJA01001698">
    <property type="protein sequence ID" value="ETO75214.1"/>
    <property type="molecule type" value="Genomic_DNA"/>
</dbReference>
<gene>
    <name evidence="2" type="ORF">F444_09153</name>
</gene>
<dbReference type="OrthoDB" id="108652at2759"/>
<dbReference type="AlphaFoldDB" id="A0A081A8K3"/>
<organism evidence="2 3">
    <name type="scientific">Phytophthora nicotianae P1976</name>
    <dbReference type="NCBI Taxonomy" id="1317066"/>
    <lineage>
        <taxon>Eukaryota</taxon>
        <taxon>Sar</taxon>
        <taxon>Stramenopiles</taxon>
        <taxon>Oomycota</taxon>
        <taxon>Peronosporomycetes</taxon>
        <taxon>Peronosporales</taxon>
        <taxon>Peronosporaceae</taxon>
        <taxon>Phytophthora</taxon>
    </lineage>
</organism>
<evidence type="ECO:0000259" key="1">
    <source>
        <dbReference type="Pfam" id="PF03184"/>
    </source>
</evidence>
<dbReference type="Proteomes" id="UP000028582">
    <property type="component" value="Unassembled WGS sequence"/>
</dbReference>